<keyword evidence="1" id="KW-1133">Transmembrane helix</keyword>
<accession>A0A0C5CIA3</accession>
<proteinExistence type="predicted"/>
<keyword evidence="4" id="KW-1185">Reference proteome</keyword>
<dbReference type="Proteomes" id="UP000070376">
    <property type="component" value="Unassembled WGS sequence"/>
</dbReference>
<feature type="transmembrane region" description="Helical" evidence="1">
    <location>
        <begin position="30"/>
        <end position="50"/>
    </location>
</feature>
<evidence type="ECO:0000313" key="5">
    <source>
        <dbReference type="Proteomes" id="UP000070376"/>
    </source>
</evidence>
<protein>
    <submittedName>
        <fullName evidence="2">Maltodextrose utilization protein MalA</fullName>
    </submittedName>
</protein>
<dbReference type="STRING" id="1398.AB434_0894"/>
<feature type="transmembrane region" description="Helical" evidence="1">
    <location>
        <begin position="252"/>
        <end position="271"/>
    </location>
</feature>
<gene>
    <name evidence="3" type="ORF">HMPREF3213_01177</name>
    <name evidence="2" type="ORF">SB48_HM08orf00405</name>
</gene>
<evidence type="ECO:0000313" key="2">
    <source>
        <dbReference type="EMBL" id="AJO21062.1"/>
    </source>
</evidence>
<evidence type="ECO:0000313" key="3">
    <source>
        <dbReference type="EMBL" id="KWZ83841.1"/>
    </source>
</evidence>
<dbReference type="PATRIC" id="fig|1398.18.peg.270"/>
<reference evidence="5" key="3">
    <citation type="submission" date="2016-01" db="EMBL/GenBank/DDBJ databases">
        <authorList>
            <person name="Mitreva M."/>
            <person name="Pepin K.H."/>
            <person name="Mihindukulasuriya K.A."/>
            <person name="Fulton R."/>
            <person name="Fronick C."/>
            <person name="O'Laughlin M."/>
            <person name="Miner T."/>
            <person name="Herter B."/>
            <person name="Rosa B.A."/>
            <person name="Cordes M."/>
            <person name="Tomlinson C."/>
            <person name="Wollam A."/>
            <person name="Palsikar V.B."/>
            <person name="Mardis E.R."/>
            <person name="Wilson R.K."/>
        </authorList>
    </citation>
    <scope>NUCLEOTIDE SEQUENCE [LARGE SCALE GENOMIC DNA]</scope>
    <source>
        <strain evidence="5">GED7749B</strain>
    </source>
</reference>
<reference evidence="3" key="4">
    <citation type="submission" date="2016-01" db="EMBL/GenBank/DDBJ databases">
        <authorList>
            <person name="Oliw E.H."/>
        </authorList>
    </citation>
    <scope>NUCLEOTIDE SEQUENCE [LARGE SCALE GENOMIC DNA]</scope>
    <source>
        <strain evidence="3">GED7749B</strain>
    </source>
</reference>
<reference evidence="2" key="1">
    <citation type="submission" date="2015-01" db="EMBL/GenBank/DDBJ databases">
        <title>Comparative genome analysis of Bacillus coagulans HM-08, Clostridium butyricum HM-68, Bacillus subtilis HM-66 and Bacillus licheniformis BL-09.</title>
        <authorList>
            <person name="Zhang H."/>
        </authorList>
    </citation>
    <scope>NUCLEOTIDE SEQUENCE [LARGE SCALE GENOMIC DNA]</scope>
    <source>
        <strain evidence="2">HM-08</strain>
    </source>
</reference>
<dbReference type="EMBL" id="CP010525">
    <property type="protein sequence ID" value="AJO21062.1"/>
    <property type="molecule type" value="Genomic_DNA"/>
</dbReference>
<organism evidence="3 5">
    <name type="scientific">Heyndrickxia coagulans</name>
    <name type="common">Weizmannia coagulans</name>
    <dbReference type="NCBI Taxonomy" id="1398"/>
    <lineage>
        <taxon>Bacteria</taxon>
        <taxon>Bacillati</taxon>
        <taxon>Bacillota</taxon>
        <taxon>Bacilli</taxon>
        <taxon>Bacillales</taxon>
        <taxon>Bacillaceae</taxon>
        <taxon>Heyndrickxia</taxon>
    </lineage>
</organism>
<dbReference type="EMBL" id="LRPN01000034">
    <property type="protein sequence ID" value="KWZ83841.1"/>
    <property type="molecule type" value="Genomic_DNA"/>
</dbReference>
<keyword evidence="1" id="KW-0812">Transmembrane</keyword>
<feature type="transmembrane region" description="Helical" evidence="1">
    <location>
        <begin position="182"/>
        <end position="211"/>
    </location>
</feature>
<feature type="transmembrane region" description="Helical" evidence="1">
    <location>
        <begin position="223"/>
        <end position="246"/>
    </location>
</feature>
<dbReference type="RefSeq" id="WP_017551144.1">
    <property type="nucleotide sequence ID" value="NZ_CP010525.1"/>
</dbReference>
<name>A0A0C5CIA3_HEYCO</name>
<reference evidence="4" key="2">
    <citation type="submission" date="2015-01" db="EMBL/GenBank/DDBJ databases">
        <title>Comparative genome analysis of Bacillus coagulans HM-08, Clostridium butyricum HM-68, Bacillus subtilis HM-66 and Bacillus paralicheniformis BL-09.</title>
        <authorList>
            <person name="Zhang H."/>
        </authorList>
    </citation>
    <scope>NUCLEOTIDE SEQUENCE [LARGE SCALE GENOMIC DNA]</scope>
    <source>
        <strain evidence="4">HM-08</strain>
    </source>
</reference>
<dbReference type="AlphaFoldDB" id="A0A0C5CIA3"/>
<evidence type="ECO:0000313" key="4">
    <source>
        <dbReference type="Proteomes" id="UP000032024"/>
    </source>
</evidence>
<keyword evidence="1" id="KW-0472">Membrane</keyword>
<sequence length="280" mass="30628">MEQIQRFPAGYFATIVSPVKIFRHRGALGVWKLILIFFFLNACLIAPLSLSFAQAGNISLKQVAPHLYEAVQTGYTGQNAVLSFQNGMLQSSNAWTKDHGDTIISFDPGKTAAVSESHYHTKVTHYKNALLFRKDRLILADENGFGFSVRYPAGNEKITIQNGRDLASFAGALWFRQYKVNLIPLVSCLIGILFLFSNILLMGAVSLILWLTRFSSSSGIRSLRQAATITLSAAGVPSIIAMLAGFAGAGAATMMMIQSLGMVLFIAMIFLKTKFLADDM</sequence>
<dbReference type="Proteomes" id="UP000032024">
    <property type="component" value="Chromosome"/>
</dbReference>
<evidence type="ECO:0000256" key="1">
    <source>
        <dbReference type="SAM" id="Phobius"/>
    </source>
</evidence>